<organism evidence="1 2">
    <name type="scientific">Drosophila mojavensis</name>
    <name type="common">Fruit fly</name>
    <dbReference type="NCBI Taxonomy" id="7230"/>
    <lineage>
        <taxon>Eukaryota</taxon>
        <taxon>Metazoa</taxon>
        <taxon>Ecdysozoa</taxon>
        <taxon>Arthropoda</taxon>
        <taxon>Hexapoda</taxon>
        <taxon>Insecta</taxon>
        <taxon>Pterygota</taxon>
        <taxon>Neoptera</taxon>
        <taxon>Endopterygota</taxon>
        <taxon>Diptera</taxon>
        <taxon>Brachycera</taxon>
        <taxon>Muscomorpha</taxon>
        <taxon>Ephydroidea</taxon>
        <taxon>Drosophilidae</taxon>
        <taxon>Drosophila</taxon>
    </lineage>
</organism>
<evidence type="ECO:0000313" key="1">
    <source>
        <dbReference type="EMBL" id="KRG03269.1"/>
    </source>
</evidence>
<name>A0A0Q9X5Z1_DROMO</name>
<sequence length="156" mass="18314">MKGKTEKNSKARKRSKIHIYKKYKYKGNREVSVTWRRKNHQTGLTIQVRYYAKFKLGSIENWIGWNLLKRRNYILNESEDLGSDEKQEECIKEKPERDAVVMNTEKIPKQEINMPNPVSVNVEASNWSISSIIELMQNKEDWNATRGGRNVSPADK</sequence>
<evidence type="ECO:0000313" key="2">
    <source>
        <dbReference type="Proteomes" id="UP000009192"/>
    </source>
</evidence>
<dbReference type="EMBL" id="CH933807">
    <property type="protein sequence ID" value="KRG03269.1"/>
    <property type="molecule type" value="Genomic_DNA"/>
</dbReference>
<accession>A0A0Q9X5Z1</accession>
<keyword evidence="2" id="KW-1185">Reference proteome</keyword>
<dbReference type="KEGG" id="dmo:Dmoj_GI26885"/>
<dbReference type="Proteomes" id="UP000009192">
    <property type="component" value="Unassembled WGS sequence"/>
</dbReference>
<reference evidence="1 2" key="1">
    <citation type="journal article" date="2007" name="Nature">
        <title>Evolution of genes and genomes on the Drosophila phylogeny.</title>
        <authorList>
            <consortium name="Drosophila 12 Genomes Consortium"/>
            <person name="Clark A.G."/>
            <person name="Eisen M.B."/>
            <person name="Smith D.R."/>
            <person name="Bergman C.M."/>
            <person name="Oliver B."/>
            <person name="Markow T.A."/>
            <person name="Kaufman T.C."/>
            <person name="Kellis M."/>
            <person name="Gelbart W."/>
            <person name="Iyer V.N."/>
            <person name="Pollard D.A."/>
            <person name="Sackton T.B."/>
            <person name="Larracuente A.M."/>
            <person name="Singh N.D."/>
            <person name="Abad J.P."/>
            <person name="Abt D.N."/>
            <person name="Adryan B."/>
            <person name="Aguade M."/>
            <person name="Akashi H."/>
            <person name="Anderson W.W."/>
            <person name="Aquadro C.F."/>
            <person name="Ardell D.H."/>
            <person name="Arguello R."/>
            <person name="Artieri C.G."/>
            <person name="Barbash D.A."/>
            <person name="Barker D."/>
            <person name="Barsanti P."/>
            <person name="Batterham P."/>
            <person name="Batzoglou S."/>
            <person name="Begun D."/>
            <person name="Bhutkar A."/>
            <person name="Blanco E."/>
            <person name="Bosak S.A."/>
            <person name="Bradley R.K."/>
            <person name="Brand A.D."/>
            <person name="Brent M.R."/>
            <person name="Brooks A.N."/>
            <person name="Brown R.H."/>
            <person name="Butlin R.K."/>
            <person name="Caggese C."/>
            <person name="Calvi B.R."/>
            <person name="Bernardo de Carvalho A."/>
            <person name="Caspi A."/>
            <person name="Castrezana S."/>
            <person name="Celniker S.E."/>
            <person name="Chang J.L."/>
            <person name="Chapple C."/>
            <person name="Chatterji S."/>
            <person name="Chinwalla A."/>
            <person name="Civetta A."/>
            <person name="Clifton S.W."/>
            <person name="Comeron J.M."/>
            <person name="Costello J.C."/>
            <person name="Coyne J.A."/>
            <person name="Daub J."/>
            <person name="David R.G."/>
            <person name="Delcher A.L."/>
            <person name="Delehaunty K."/>
            <person name="Do C.B."/>
            <person name="Ebling H."/>
            <person name="Edwards K."/>
            <person name="Eickbush T."/>
            <person name="Evans J.D."/>
            <person name="Filipski A."/>
            <person name="Findeiss S."/>
            <person name="Freyhult E."/>
            <person name="Fulton L."/>
            <person name="Fulton R."/>
            <person name="Garcia A.C."/>
            <person name="Gardiner A."/>
            <person name="Garfield D.A."/>
            <person name="Garvin B.E."/>
            <person name="Gibson G."/>
            <person name="Gilbert D."/>
            <person name="Gnerre S."/>
            <person name="Godfrey J."/>
            <person name="Good R."/>
            <person name="Gotea V."/>
            <person name="Gravely B."/>
            <person name="Greenberg A.J."/>
            <person name="Griffiths-Jones S."/>
            <person name="Gross S."/>
            <person name="Guigo R."/>
            <person name="Gustafson E.A."/>
            <person name="Haerty W."/>
            <person name="Hahn M.W."/>
            <person name="Halligan D.L."/>
            <person name="Halpern A.L."/>
            <person name="Halter G.M."/>
            <person name="Han M.V."/>
            <person name="Heger A."/>
            <person name="Hillier L."/>
            <person name="Hinrichs A.S."/>
            <person name="Holmes I."/>
            <person name="Hoskins R.A."/>
            <person name="Hubisz M.J."/>
            <person name="Hultmark D."/>
            <person name="Huntley M.A."/>
            <person name="Jaffe D.B."/>
            <person name="Jagadeeshan S."/>
            <person name="Jeck W.R."/>
            <person name="Johnson J."/>
            <person name="Jones C.D."/>
            <person name="Jordan W.C."/>
            <person name="Karpen G.H."/>
            <person name="Kataoka E."/>
            <person name="Keightley P.D."/>
            <person name="Kheradpour P."/>
            <person name="Kirkness E.F."/>
            <person name="Koerich L.B."/>
            <person name="Kristiansen K."/>
            <person name="Kudrna D."/>
            <person name="Kulathinal R.J."/>
            <person name="Kumar S."/>
            <person name="Kwok R."/>
            <person name="Lander E."/>
            <person name="Langley C.H."/>
            <person name="Lapoint R."/>
            <person name="Lazzaro B.P."/>
            <person name="Lee S.J."/>
            <person name="Levesque L."/>
            <person name="Li R."/>
            <person name="Lin C.F."/>
            <person name="Lin M.F."/>
            <person name="Lindblad-Toh K."/>
            <person name="Llopart A."/>
            <person name="Long M."/>
            <person name="Low L."/>
            <person name="Lozovsky E."/>
            <person name="Lu J."/>
            <person name="Luo M."/>
            <person name="Machado C.A."/>
            <person name="Makalowski W."/>
            <person name="Marzo M."/>
            <person name="Matsuda M."/>
            <person name="Matzkin L."/>
            <person name="McAllister B."/>
            <person name="McBride C.S."/>
            <person name="McKernan B."/>
            <person name="McKernan K."/>
            <person name="Mendez-Lago M."/>
            <person name="Minx P."/>
            <person name="Mollenhauer M.U."/>
            <person name="Montooth K."/>
            <person name="Mount S.M."/>
            <person name="Mu X."/>
            <person name="Myers E."/>
            <person name="Negre B."/>
            <person name="Newfeld S."/>
            <person name="Nielsen R."/>
            <person name="Noor M.A."/>
            <person name="O'Grady P."/>
            <person name="Pachter L."/>
            <person name="Papaceit M."/>
            <person name="Parisi M.J."/>
            <person name="Parisi M."/>
            <person name="Parts L."/>
            <person name="Pedersen J.S."/>
            <person name="Pesole G."/>
            <person name="Phillippy A.M."/>
            <person name="Ponting C.P."/>
            <person name="Pop M."/>
            <person name="Porcelli D."/>
            <person name="Powell J.R."/>
            <person name="Prohaska S."/>
            <person name="Pruitt K."/>
            <person name="Puig M."/>
            <person name="Quesneville H."/>
            <person name="Ram K.R."/>
            <person name="Rand D."/>
            <person name="Rasmussen M.D."/>
            <person name="Reed L.K."/>
            <person name="Reenan R."/>
            <person name="Reily A."/>
            <person name="Remington K.A."/>
            <person name="Rieger T.T."/>
            <person name="Ritchie M.G."/>
            <person name="Robin C."/>
            <person name="Rogers Y.H."/>
            <person name="Rohde C."/>
            <person name="Rozas J."/>
            <person name="Rubenfield M.J."/>
            <person name="Ruiz A."/>
            <person name="Russo S."/>
            <person name="Salzberg S.L."/>
            <person name="Sanchez-Gracia A."/>
            <person name="Saranga D.J."/>
            <person name="Sato H."/>
            <person name="Schaeffer S.W."/>
            <person name="Schatz M.C."/>
            <person name="Schlenke T."/>
            <person name="Schwartz R."/>
            <person name="Segarra C."/>
            <person name="Singh R.S."/>
            <person name="Sirot L."/>
            <person name="Sirota M."/>
            <person name="Sisneros N.B."/>
            <person name="Smith C.D."/>
            <person name="Smith T.F."/>
            <person name="Spieth J."/>
            <person name="Stage D.E."/>
            <person name="Stark A."/>
            <person name="Stephan W."/>
            <person name="Strausberg R.L."/>
            <person name="Strempel S."/>
            <person name="Sturgill D."/>
            <person name="Sutton G."/>
            <person name="Sutton G.G."/>
            <person name="Tao W."/>
            <person name="Teichmann S."/>
            <person name="Tobari Y.N."/>
            <person name="Tomimura Y."/>
            <person name="Tsolas J.M."/>
            <person name="Valente V.L."/>
            <person name="Venter E."/>
            <person name="Venter J.C."/>
            <person name="Vicario S."/>
            <person name="Vieira F.G."/>
            <person name="Vilella A.J."/>
            <person name="Villasante A."/>
            <person name="Walenz B."/>
            <person name="Wang J."/>
            <person name="Wasserman M."/>
            <person name="Watts T."/>
            <person name="Wilson D."/>
            <person name="Wilson R.K."/>
            <person name="Wing R.A."/>
            <person name="Wolfner M.F."/>
            <person name="Wong A."/>
            <person name="Wong G.K."/>
            <person name="Wu C.I."/>
            <person name="Wu G."/>
            <person name="Yamamoto D."/>
            <person name="Yang H.P."/>
            <person name="Yang S.P."/>
            <person name="Yorke J.A."/>
            <person name="Yoshida K."/>
            <person name="Zdobnov E."/>
            <person name="Zhang P."/>
            <person name="Zhang Y."/>
            <person name="Zimin A.V."/>
            <person name="Baldwin J."/>
            <person name="Abdouelleil A."/>
            <person name="Abdulkadir J."/>
            <person name="Abebe A."/>
            <person name="Abera B."/>
            <person name="Abreu J."/>
            <person name="Acer S.C."/>
            <person name="Aftuck L."/>
            <person name="Alexander A."/>
            <person name="An P."/>
            <person name="Anderson E."/>
            <person name="Anderson S."/>
            <person name="Arachi H."/>
            <person name="Azer M."/>
            <person name="Bachantsang P."/>
            <person name="Barry A."/>
            <person name="Bayul T."/>
            <person name="Berlin A."/>
            <person name="Bessette D."/>
            <person name="Bloom T."/>
            <person name="Blye J."/>
            <person name="Boguslavskiy L."/>
            <person name="Bonnet C."/>
            <person name="Boukhgalter B."/>
            <person name="Bourzgui I."/>
            <person name="Brown A."/>
            <person name="Cahill P."/>
            <person name="Channer S."/>
            <person name="Cheshatsang Y."/>
            <person name="Chuda L."/>
            <person name="Citroen M."/>
            <person name="Collymore A."/>
            <person name="Cooke P."/>
            <person name="Costello M."/>
            <person name="D'Aco K."/>
            <person name="Daza R."/>
            <person name="De Haan G."/>
            <person name="DeGray S."/>
            <person name="DeMaso C."/>
            <person name="Dhargay N."/>
            <person name="Dooley K."/>
            <person name="Dooley E."/>
            <person name="Doricent M."/>
            <person name="Dorje P."/>
            <person name="Dorjee K."/>
            <person name="Dupes A."/>
            <person name="Elong R."/>
            <person name="Falk J."/>
            <person name="Farina A."/>
            <person name="Faro S."/>
            <person name="Ferguson D."/>
            <person name="Fisher S."/>
            <person name="Foley C.D."/>
            <person name="Franke A."/>
            <person name="Friedrich D."/>
            <person name="Gadbois L."/>
            <person name="Gearin G."/>
            <person name="Gearin C.R."/>
            <person name="Giannoukos G."/>
            <person name="Goode T."/>
            <person name="Graham J."/>
            <person name="Grandbois E."/>
            <person name="Grewal S."/>
            <person name="Gyaltsen K."/>
            <person name="Hafez N."/>
            <person name="Hagos B."/>
            <person name="Hall J."/>
            <person name="Henson C."/>
            <person name="Hollinger A."/>
            <person name="Honan T."/>
            <person name="Huard M.D."/>
            <person name="Hughes L."/>
            <person name="Hurhula B."/>
            <person name="Husby M.E."/>
            <person name="Kamat A."/>
            <person name="Kanga B."/>
            <person name="Kashin S."/>
            <person name="Khazanovich D."/>
            <person name="Kisner P."/>
            <person name="Lance K."/>
            <person name="Lara M."/>
            <person name="Lee W."/>
            <person name="Lennon N."/>
            <person name="Letendre F."/>
            <person name="LeVine R."/>
            <person name="Lipovsky A."/>
            <person name="Liu X."/>
            <person name="Liu J."/>
            <person name="Liu S."/>
            <person name="Lokyitsang T."/>
            <person name="Lokyitsang Y."/>
            <person name="Lubonja R."/>
            <person name="Lui A."/>
            <person name="MacDonald P."/>
            <person name="Magnisalis V."/>
            <person name="Maru K."/>
            <person name="Matthews C."/>
            <person name="McCusker W."/>
            <person name="McDonough S."/>
            <person name="Mehta T."/>
            <person name="Meldrim J."/>
            <person name="Meneus L."/>
            <person name="Mihai O."/>
            <person name="Mihalev A."/>
            <person name="Mihova T."/>
            <person name="Mittelman R."/>
            <person name="Mlenga V."/>
            <person name="Montmayeur A."/>
            <person name="Mulrain L."/>
            <person name="Navidi A."/>
            <person name="Naylor J."/>
            <person name="Negash T."/>
            <person name="Nguyen T."/>
            <person name="Nguyen N."/>
            <person name="Nicol R."/>
            <person name="Norbu C."/>
            <person name="Norbu N."/>
            <person name="Novod N."/>
            <person name="O'Neill B."/>
            <person name="Osman S."/>
            <person name="Markiewicz E."/>
            <person name="Oyono O.L."/>
            <person name="Patti C."/>
            <person name="Phunkhang P."/>
            <person name="Pierre F."/>
            <person name="Priest M."/>
            <person name="Raghuraman S."/>
            <person name="Rege F."/>
            <person name="Reyes R."/>
            <person name="Rise C."/>
            <person name="Rogov P."/>
            <person name="Ross K."/>
            <person name="Ryan E."/>
            <person name="Settipalli S."/>
            <person name="Shea T."/>
            <person name="Sherpa N."/>
            <person name="Shi L."/>
            <person name="Shih D."/>
            <person name="Sparrow T."/>
            <person name="Spaulding J."/>
            <person name="Stalker J."/>
            <person name="Stange-Thomann N."/>
            <person name="Stavropoulos S."/>
            <person name="Stone C."/>
            <person name="Strader C."/>
            <person name="Tesfaye S."/>
            <person name="Thomson T."/>
            <person name="Thoulutsang Y."/>
            <person name="Thoulutsang D."/>
            <person name="Topham K."/>
            <person name="Topping I."/>
            <person name="Tsamla T."/>
            <person name="Vassiliev H."/>
            <person name="Vo A."/>
            <person name="Wangchuk T."/>
            <person name="Wangdi T."/>
            <person name="Weiand M."/>
            <person name="Wilkinson J."/>
            <person name="Wilson A."/>
            <person name="Yadav S."/>
            <person name="Young G."/>
            <person name="Yu Q."/>
            <person name="Zembek L."/>
            <person name="Zhong D."/>
            <person name="Zimmer A."/>
            <person name="Zwirko Z."/>
            <person name="Jaffe D.B."/>
            <person name="Alvarez P."/>
            <person name="Brockman W."/>
            <person name="Butler J."/>
            <person name="Chin C."/>
            <person name="Gnerre S."/>
            <person name="Grabherr M."/>
            <person name="Kleber M."/>
            <person name="Mauceli E."/>
            <person name="MacCallum I."/>
        </authorList>
    </citation>
    <scope>NUCLEOTIDE SEQUENCE [LARGE SCALE GENOMIC DNA]</scope>
    <source>
        <strain evidence="2">Tucson 15081-1352.22</strain>
    </source>
</reference>
<dbReference type="InParanoid" id="A0A0Q9X5Z1"/>
<proteinExistence type="predicted"/>
<gene>
    <name evidence="1" type="primary">Dmoj\GI26885</name>
    <name evidence="1" type="ORF">Dmoj_GI26885</name>
</gene>
<dbReference type="AlphaFoldDB" id="A0A0Q9X5Z1"/>
<protein>
    <submittedName>
        <fullName evidence="1">Uncharacterized protein</fullName>
    </submittedName>
</protein>